<dbReference type="Proteomes" id="UP000886653">
    <property type="component" value="Unassembled WGS sequence"/>
</dbReference>
<comment type="caution">
    <text evidence="2">The sequence shown here is derived from an EMBL/GenBank/DDBJ whole genome shotgun (WGS) entry which is preliminary data.</text>
</comment>
<organism evidence="2 3">
    <name type="scientific">Cronartium quercuum f. sp. fusiforme G11</name>
    <dbReference type="NCBI Taxonomy" id="708437"/>
    <lineage>
        <taxon>Eukaryota</taxon>
        <taxon>Fungi</taxon>
        <taxon>Dikarya</taxon>
        <taxon>Basidiomycota</taxon>
        <taxon>Pucciniomycotina</taxon>
        <taxon>Pucciniomycetes</taxon>
        <taxon>Pucciniales</taxon>
        <taxon>Coleosporiaceae</taxon>
        <taxon>Cronartium</taxon>
    </lineage>
</organism>
<feature type="compositionally biased region" description="Basic and acidic residues" evidence="1">
    <location>
        <begin position="81"/>
        <end position="91"/>
    </location>
</feature>
<reference evidence="2" key="1">
    <citation type="submission" date="2013-11" db="EMBL/GenBank/DDBJ databases">
        <title>Genome sequence of the fusiform rust pathogen reveals effectors for host alternation and coevolution with pine.</title>
        <authorList>
            <consortium name="DOE Joint Genome Institute"/>
            <person name="Smith K."/>
            <person name="Pendleton A."/>
            <person name="Kubisiak T."/>
            <person name="Anderson C."/>
            <person name="Salamov A."/>
            <person name="Aerts A."/>
            <person name="Riley R."/>
            <person name="Clum A."/>
            <person name="Lindquist E."/>
            <person name="Ence D."/>
            <person name="Campbell M."/>
            <person name="Kronenberg Z."/>
            <person name="Feau N."/>
            <person name="Dhillon B."/>
            <person name="Hamelin R."/>
            <person name="Burleigh J."/>
            <person name="Smith J."/>
            <person name="Yandell M."/>
            <person name="Nelson C."/>
            <person name="Grigoriev I."/>
            <person name="Davis J."/>
        </authorList>
    </citation>
    <scope>NUCLEOTIDE SEQUENCE</scope>
    <source>
        <strain evidence="2">G11</strain>
    </source>
</reference>
<proteinExistence type="predicted"/>
<name>A0A9P6N6V0_9BASI</name>
<gene>
    <name evidence="2" type="ORF">CROQUDRAFT_664648</name>
</gene>
<evidence type="ECO:0000313" key="3">
    <source>
        <dbReference type="Proteomes" id="UP000886653"/>
    </source>
</evidence>
<feature type="non-terminal residue" evidence="2">
    <location>
        <position position="112"/>
    </location>
</feature>
<keyword evidence="3" id="KW-1185">Reference proteome</keyword>
<feature type="region of interest" description="Disordered" evidence="1">
    <location>
        <begin position="81"/>
        <end position="100"/>
    </location>
</feature>
<dbReference type="EMBL" id="MU167417">
    <property type="protein sequence ID" value="KAG0140820.1"/>
    <property type="molecule type" value="Genomic_DNA"/>
</dbReference>
<protein>
    <submittedName>
        <fullName evidence="2">Uncharacterized protein</fullName>
    </submittedName>
</protein>
<accession>A0A9P6N6V0</accession>
<evidence type="ECO:0000313" key="2">
    <source>
        <dbReference type="EMBL" id="KAG0140820.1"/>
    </source>
</evidence>
<sequence>MIENQILIRLREINDLKKLEASSLSKSEQVDKLIKSLEEHESGWLEEREKRTKQEIELKEKIKYLKLIFKKNLNKSNQYLKEENKNSDNKNDMMNPVSSRGDGLNMFFRVPA</sequence>
<evidence type="ECO:0000256" key="1">
    <source>
        <dbReference type="SAM" id="MobiDB-lite"/>
    </source>
</evidence>
<dbReference type="AlphaFoldDB" id="A0A9P6N6V0"/>